<organism evidence="5 6">
    <name type="scientific">Bradyrhizobium arachidis</name>
    <dbReference type="NCBI Taxonomy" id="858423"/>
    <lineage>
        <taxon>Bacteria</taxon>
        <taxon>Pseudomonadati</taxon>
        <taxon>Pseudomonadota</taxon>
        <taxon>Alphaproteobacteria</taxon>
        <taxon>Hyphomicrobiales</taxon>
        <taxon>Nitrobacteraceae</taxon>
        <taxon>Bradyrhizobium</taxon>
    </lineage>
</organism>
<dbReference type="EMBL" id="CP030050">
    <property type="protein sequence ID" value="QOZ67311.1"/>
    <property type="molecule type" value="Genomic_DNA"/>
</dbReference>
<dbReference type="GO" id="GO:1904680">
    <property type="term" value="F:peptide transmembrane transporter activity"/>
    <property type="evidence" value="ECO:0007669"/>
    <property type="project" value="TreeGrafter"/>
</dbReference>
<comment type="subcellular location">
    <subcellularLocation>
        <location evidence="1">Periplasm</location>
    </subcellularLocation>
</comment>
<comment type="similarity">
    <text evidence="2">Belongs to the bacterial solute-binding protein 5 family.</text>
</comment>
<proteinExistence type="inferred from homology"/>
<dbReference type="PIRSF" id="PIRSF002741">
    <property type="entry name" value="MppA"/>
    <property type="match status" value="1"/>
</dbReference>
<evidence type="ECO:0000313" key="6">
    <source>
        <dbReference type="Proteomes" id="UP000594015"/>
    </source>
</evidence>
<dbReference type="AlphaFoldDB" id="A0AAE7NL67"/>
<protein>
    <submittedName>
        <fullName evidence="5">ABC transporter substrate-binding protein</fullName>
    </submittedName>
</protein>
<accession>A0AAE7NL67</accession>
<dbReference type="InterPro" id="IPR030678">
    <property type="entry name" value="Peptide/Ni-bd"/>
</dbReference>
<reference evidence="5 6" key="1">
    <citation type="submission" date="2018-06" db="EMBL/GenBank/DDBJ databases">
        <title>Comparative genomics of Bradyrhizobium nodulating Arachidis hypogaea.</title>
        <authorList>
            <person name="Li Y."/>
        </authorList>
    </citation>
    <scope>NUCLEOTIDE SEQUENCE [LARGE SCALE GENOMIC DNA]</scope>
    <source>
        <strain evidence="5 6">CCBAU 051107</strain>
    </source>
</reference>
<dbReference type="InterPro" id="IPR006311">
    <property type="entry name" value="TAT_signal"/>
</dbReference>
<name>A0AAE7NL67_9BRAD</name>
<sequence>MTGSRPSGIGRRPFIGGAVAAAAFSKGAFGAPTAFAQAEGPQRGGTLKILLRQDPPAVISAGNASGPSKLISGKIIEGLLTYDFALNPQPHLATAWQISPDKREFTFTLRQGVKWHDGRDFTSEDVAFSIRLAAEIHPTGRGNFRNLTEIRTPAPHTVTVVLSQASPALLTAFSGTETAIVPKHLYDGTDYFNNPINARPIGTGPFLFKEWVHGSFIRLERNPAYWDQPKPYLDGIVVRIVPDMAAIAIALETGEADIGYNTPIPLADLERFKTFPQIGIETRGYEAAGDWTTLIFNLDNQYLKQLPVRQAIAHAIDRDAVLQLGWRGYGTIATSPITKSLGRYAARDVPVYRFDPAAAERLLDEAGLPRTGNGVRFGLTLDPLPSTESFRNVAAYIRQALGKVGIAVTVRAQEFGTYVKRVYTDRDFDFAYAWLINGTDPSRLQTYYSSKSFKPGVPFSNGAHYQNDEVDRLLDAGALEVDDAKRIEIYAEVQRILARELPGLDLVAQQVFTVYNKRVHDHTINADGLQSTLASAFIRA</sequence>
<evidence type="ECO:0000256" key="2">
    <source>
        <dbReference type="ARBA" id="ARBA00005695"/>
    </source>
</evidence>
<evidence type="ECO:0000256" key="3">
    <source>
        <dbReference type="ARBA" id="ARBA00022729"/>
    </source>
</evidence>
<dbReference type="Pfam" id="PF00496">
    <property type="entry name" value="SBP_bac_5"/>
    <property type="match status" value="1"/>
</dbReference>
<evidence type="ECO:0000313" key="5">
    <source>
        <dbReference type="EMBL" id="QOZ67311.1"/>
    </source>
</evidence>
<dbReference type="GO" id="GO:0030288">
    <property type="term" value="C:outer membrane-bounded periplasmic space"/>
    <property type="evidence" value="ECO:0007669"/>
    <property type="project" value="UniProtKB-ARBA"/>
</dbReference>
<dbReference type="PANTHER" id="PTHR30290">
    <property type="entry name" value="PERIPLASMIC BINDING COMPONENT OF ABC TRANSPORTER"/>
    <property type="match status" value="1"/>
</dbReference>
<keyword evidence="3" id="KW-0732">Signal</keyword>
<dbReference type="InterPro" id="IPR000914">
    <property type="entry name" value="SBP_5_dom"/>
</dbReference>
<evidence type="ECO:0000256" key="1">
    <source>
        <dbReference type="ARBA" id="ARBA00004418"/>
    </source>
</evidence>
<dbReference type="Gene3D" id="3.10.105.10">
    <property type="entry name" value="Dipeptide-binding Protein, Domain 3"/>
    <property type="match status" value="1"/>
</dbReference>
<dbReference type="Proteomes" id="UP000594015">
    <property type="component" value="Chromosome"/>
</dbReference>
<dbReference type="SUPFAM" id="SSF53850">
    <property type="entry name" value="Periplasmic binding protein-like II"/>
    <property type="match status" value="1"/>
</dbReference>
<gene>
    <name evidence="5" type="ORF">WN72_14080</name>
</gene>
<dbReference type="CDD" id="cd08517">
    <property type="entry name" value="PBP2_NikA_DppA_OppA_like_13"/>
    <property type="match status" value="1"/>
</dbReference>
<dbReference type="InterPro" id="IPR039424">
    <property type="entry name" value="SBP_5"/>
</dbReference>
<dbReference type="KEGG" id="barh:WN72_14080"/>
<evidence type="ECO:0000259" key="4">
    <source>
        <dbReference type="Pfam" id="PF00496"/>
    </source>
</evidence>
<feature type="domain" description="Solute-binding protein family 5" evidence="4">
    <location>
        <begin position="88"/>
        <end position="450"/>
    </location>
</feature>
<dbReference type="GO" id="GO:0015833">
    <property type="term" value="P:peptide transport"/>
    <property type="evidence" value="ECO:0007669"/>
    <property type="project" value="TreeGrafter"/>
</dbReference>
<dbReference type="GO" id="GO:0043190">
    <property type="term" value="C:ATP-binding cassette (ABC) transporter complex"/>
    <property type="evidence" value="ECO:0007669"/>
    <property type="project" value="InterPro"/>
</dbReference>
<dbReference type="PANTHER" id="PTHR30290:SF38">
    <property type="entry name" value="D,D-DIPEPTIDE-BINDING PERIPLASMIC PROTEIN DDPA-RELATED"/>
    <property type="match status" value="1"/>
</dbReference>
<dbReference type="Gene3D" id="3.40.190.10">
    <property type="entry name" value="Periplasmic binding protein-like II"/>
    <property type="match status" value="1"/>
</dbReference>
<dbReference type="PROSITE" id="PS51318">
    <property type="entry name" value="TAT"/>
    <property type="match status" value="1"/>
</dbReference>